<feature type="region of interest" description="Disordered" evidence="1">
    <location>
        <begin position="220"/>
        <end position="246"/>
    </location>
</feature>
<accession>A0AAW3TWR6</accession>
<sequence>MDETTLEPGTRVRSKFRRLKQGSATDPLGNTAAIEASLPDDPRSDDGLTPRAYLETTRERLRRQVAEDPDSVGDRWTALPSGHLHVFAWERGKILDDFVVENDPVGIKHGTLKAALMQTLGIRAEGEGPFNSRMRTFLQLGLFGPVGVQRDRRNYGYALSSALKWAIAMTLQRAYVPPSAVVDFLSRHDHDLYALFRQLRRGDGPPLRLRISVEALQALGDEERSKGRGSRGGDTGTLHMNGPTHQPFDAAASAPMLDIDLRELGNKLIANLIEAGVSKVRITRAQRILPDLSARPMPSPSPSPLPARS</sequence>
<dbReference type="RefSeq" id="WP_147035632.1">
    <property type="nucleotide sequence ID" value="NZ_JACIDB010000003.1"/>
</dbReference>
<evidence type="ECO:0000313" key="3">
    <source>
        <dbReference type="Proteomes" id="UP000528945"/>
    </source>
</evidence>
<evidence type="ECO:0000313" key="2">
    <source>
        <dbReference type="EMBL" id="MBB3875879.1"/>
    </source>
</evidence>
<dbReference type="Proteomes" id="UP000528945">
    <property type="component" value="Unassembled WGS sequence"/>
</dbReference>
<keyword evidence="3" id="KW-1185">Reference proteome</keyword>
<dbReference type="AlphaFoldDB" id="A0AAW3TWR6"/>
<name>A0AAW3TWR6_9SPHN</name>
<evidence type="ECO:0000256" key="1">
    <source>
        <dbReference type="SAM" id="MobiDB-lite"/>
    </source>
</evidence>
<proteinExistence type="predicted"/>
<reference evidence="2 3" key="1">
    <citation type="submission" date="2020-08" db="EMBL/GenBank/DDBJ databases">
        <title>Genomic Encyclopedia of Type Strains, Phase IV (KMG-IV): sequencing the most valuable type-strain genomes for metagenomic binning, comparative biology and taxonomic classification.</title>
        <authorList>
            <person name="Goeker M."/>
        </authorList>
    </citation>
    <scope>NUCLEOTIDE SEQUENCE [LARGE SCALE GENOMIC DNA]</scope>
    <source>
        <strain evidence="2 3">DSM 15581</strain>
    </source>
</reference>
<organism evidence="2 3">
    <name type="scientific">Sphingomonas aquatilis</name>
    <dbReference type="NCBI Taxonomy" id="93063"/>
    <lineage>
        <taxon>Bacteria</taxon>
        <taxon>Pseudomonadati</taxon>
        <taxon>Pseudomonadota</taxon>
        <taxon>Alphaproteobacteria</taxon>
        <taxon>Sphingomonadales</taxon>
        <taxon>Sphingomonadaceae</taxon>
        <taxon>Sphingomonas</taxon>
    </lineage>
</organism>
<gene>
    <name evidence="2" type="ORF">GGR47_002120</name>
</gene>
<dbReference type="EMBL" id="JACIDB010000003">
    <property type="protein sequence ID" value="MBB3875879.1"/>
    <property type="molecule type" value="Genomic_DNA"/>
</dbReference>
<comment type="caution">
    <text evidence="2">The sequence shown here is derived from an EMBL/GenBank/DDBJ whole genome shotgun (WGS) entry which is preliminary data.</text>
</comment>
<feature type="region of interest" description="Disordered" evidence="1">
    <location>
        <begin position="1"/>
        <end position="49"/>
    </location>
</feature>
<protein>
    <submittedName>
        <fullName evidence="2">Uncharacterized protein</fullName>
    </submittedName>
</protein>